<dbReference type="InterPro" id="IPR013783">
    <property type="entry name" value="Ig-like_fold"/>
</dbReference>
<gene>
    <name evidence="11" type="ORF">PECUL_23A036345</name>
</gene>
<evidence type="ECO:0000313" key="12">
    <source>
        <dbReference type="Proteomes" id="UP001295444"/>
    </source>
</evidence>
<evidence type="ECO:0000256" key="8">
    <source>
        <dbReference type="ARBA" id="ARBA00023180"/>
    </source>
</evidence>
<evidence type="ECO:0000313" key="11">
    <source>
        <dbReference type="EMBL" id="CAH2219005.1"/>
    </source>
</evidence>
<dbReference type="SUPFAM" id="SSF48726">
    <property type="entry name" value="Immunoglobulin"/>
    <property type="match status" value="2"/>
</dbReference>
<evidence type="ECO:0000256" key="7">
    <source>
        <dbReference type="ARBA" id="ARBA00023157"/>
    </source>
</evidence>
<reference evidence="11" key="1">
    <citation type="submission" date="2022-03" db="EMBL/GenBank/DDBJ databases">
        <authorList>
            <person name="Alioto T."/>
            <person name="Alioto T."/>
            <person name="Gomez Garrido J."/>
        </authorList>
    </citation>
    <scope>NUCLEOTIDE SEQUENCE</scope>
</reference>
<keyword evidence="9" id="KW-1133">Transmembrane helix</keyword>
<keyword evidence="6 9" id="KW-0472">Membrane</keyword>
<dbReference type="InterPro" id="IPR007110">
    <property type="entry name" value="Ig-like_dom"/>
</dbReference>
<name>A0AAD1QYP7_PELCU</name>
<dbReference type="Proteomes" id="UP001295444">
    <property type="component" value="Chromosome 01"/>
</dbReference>
<dbReference type="GO" id="GO:0007157">
    <property type="term" value="P:heterophilic cell-cell adhesion via plasma membrane cell adhesion molecules"/>
    <property type="evidence" value="ECO:0007669"/>
    <property type="project" value="TreeGrafter"/>
</dbReference>
<evidence type="ECO:0000256" key="6">
    <source>
        <dbReference type="ARBA" id="ARBA00023136"/>
    </source>
</evidence>
<sequence length="386" mass="43604">MPQFLWIKQNPKFFVLSPVPYTLRWETLAGKVLCEEAFASPPAPSESGSNWSSETSNMDSSLSSSMSLSSDSDKSNWAFDCFYCQADFAQLVALLRNGICVPSVTAGKLSVKSVFGGVFRLGRSFMALWDRCLHRCSRNDRLLSRLLCLQMGLRDGLRQRDPQIFLEPSTTPLKEGDPEGIVAECIAIANPAPIIKWNTGDFTHNIDSIVEQHENLSVTVVSKLKMKPLRDLYGQNFTCVVTQMQTEWKQEKSVTIWNIHFAPYDVRLLVDSSKGNHLEFSCQYHCNPVPLNFTWKRESDSGIEYIKATNHLTVPDNMNKVLYVCEVRNSLGSMSGSTYIYSKKAPISAFWYVCLVLLILSLIVIAVLFLYYRKSRKSARSANGLW</sequence>
<dbReference type="AlphaFoldDB" id="A0AAD1QYP7"/>
<dbReference type="Gene3D" id="2.60.40.10">
    <property type="entry name" value="Immunoglobulins"/>
    <property type="match status" value="2"/>
</dbReference>
<keyword evidence="4" id="KW-0677">Repeat</keyword>
<feature type="domain" description="Ig-like" evidence="10">
    <location>
        <begin position="263"/>
        <end position="341"/>
    </location>
</feature>
<dbReference type="GO" id="GO:0007156">
    <property type="term" value="P:homophilic cell adhesion via plasma membrane adhesion molecules"/>
    <property type="evidence" value="ECO:0007669"/>
    <property type="project" value="TreeGrafter"/>
</dbReference>
<evidence type="ECO:0000256" key="5">
    <source>
        <dbReference type="ARBA" id="ARBA00022889"/>
    </source>
</evidence>
<keyword evidence="7" id="KW-1015">Disulfide bond</keyword>
<keyword evidence="9" id="KW-0812">Transmembrane</keyword>
<organism evidence="11 12">
    <name type="scientific">Pelobates cultripes</name>
    <name type="common">Western spadefoot toad</name>
    <dbReference type="NCBI Taxonomy" id="61616"/>
    <lineage>
        <taxon>Eukaryota</taxon>
        <taxon>Metazoa</taxon>
        <taxon>Chordata</taxon>
        <taxon>Craniata</taxon>
        <taxon>Vertebrata</taxon>
        <taxon>Euteleostomi</taxon>
        <taxon>Amphibia</taxon>
        <taxon>Batrachia</taxon>
        <taxon>Anura</taxon>
        <taxon>Pelobatoidea</taxon>
        <taxon>Pelobatidae</taxon>
        <taxon>Pelobates</taxon>
    </lineage>
</organism>
<comment type="subcellular location">
    <subcellularLocation>
        <location evidence="1">Membrane</location>
    </subcellularLocation>
</comment>
<dbReference type="PROSITE" id="PS50835">
    <property type="entry name" value="IG_LIKE"/>
    <property type="match status" value="2"/>
</dbReference>
<evidence type="ECO:0000256" key="4">
    <source>
        <dbReference type="ARBA" id="ARBA00022737"/>
    </source>
</evidence>
<protein>
    <submittedName>
        <fullName evidence="11">Nectin-1-like isoform X2</fullName>
    </submittedName>
</protein>
<dbReference type="InterPro" id="IPR051427">
    <property type="entry name" value="Nectin/Nectin-like"/>
</dbReference>
<feature type="domain" description="Ig-like" evidence="10">
    <location>
        <begin position="162"/>
        <end position="255"/>
    </location>
</feature>
<feature type="transmembrane region" description="Helical" evidence="9">
    <location>
        <begin position="349"/>
        <end position="372"/>
    </location>
</feature>
<evidence type="ECO:0000256" key="1">
    <source>
        <dbReference type="ARBA" id="ARBA00004370"/>
    </source>
</evidence>
<keyword evidence="12" id="KW-1185">Reference proteome</keyword>
<evidence type="ECO:0000256" key="2">
    <source>
        <dbReference type="ARBA" id="ARBA00007810"/>
    </source>
</evidence>
<dbReference type="EMBL" id="OW240912">
    <property type="protein sequence ID" value="CAH2219005.1"/>
    <property type="molecule type" value="Genomic_DNA"/>
</dbReference>
<comment type="similarity">
    <text evidence="2">Belongs to the nectin family.</text>
</comment>
<dbReference type="GO" id="GO:0016020">
    <property type="term" value="C:membrane"/>
    <property type="evidence" value="ECO:0007669"/>
    <property type="project" value="UniProtKB-SubCell"/>
</dbReference>
<keyword evidence="8" id="KW-0325">Glycoprotein</keyword>
<accession>A0AAD1QYP7</accession>
<proteinExistence type="inferred from homology"/>
<dbReference type="PANTHER" id="PTHR23277">
    <property type="entry name" value="NECTIN-RELATED"/>
    <property type="match status" value="1"/>
</dbReference>
<keyword evidence="3" id="KW-0732">Signal</keyword>
<evidence type="ECO:0000256" key="3">
    <source>
        <dbReference type="ARBA" id="ARBA00022729"/>
    </source>
</evidence>
<dbReference type="PANTHER" id="PTHR23277:SF106">
    <property type="entry name" value="NECTIN-1 ISOFORM X1-RELATED"/>
    <property type="match status" value="1"/>
</dbReference>
<evidence type="ECO:0000256" key="9">
    <source>
        <dbReference type="SAM" id="Phobius"/>
    </source>
</evidence>
<keyword evidence="5" id="KW-0130">Cell adhesion</keyword>
<dbReference type="GO" id="GO:0005912">
    <property type="term" value="C:adherens junction"/>
    <property type="evidence" value="ECO:0007669"/>
    <property type="project" value="TreeGrafter"/>
</dbReference>
<dbReference type="InterPro" id="IPR036179">
    <property type="entry name" value="Ig-like_dom_sf"/>
</dbReference>
<dbReference type="InterPro" id="IPR013162">
    <property type="entry name" value="CD80_C2-set"/>
</dbReference>
<dbReference type="Pfam" id="PF08205">
    <property type="entry name" value="C2-set_2"/>
    <property type="match status" value="1"/>
</dbReference>
<evidence type="ECO:0000259" key="10">
    <source>
        <dbReference type="PROSITE" id="PS50835"/>
    </source>
</evidence>